<feature type="domain" description="Carrier" evidence="7">
    <location>
        <begin position="946"/>
        <end position="1020"/>
    </location>
</feature>
<dbReference type="InterPro" id="IPR057737">
    <property type="entry name" value="Condensation_MtbB-like"/>
</dbReference>
<comment type="similarity">
    <text evidence="2">Belongs to the ATP-dependent AMP-binding enzyme family.</text>
</comment>
<keyword evidence="3" id="KW-0596">Phosphopantetheine</keyword>
<dbReference type="SMART" id="SM00823">
    <property type="entry name" value="PKS_PP"/>
    <property type="match status" value="2"/>
</dbReference>
<dbReference type="Pfam" id="PF00501">
    <property type="entry name" value="AMP-binding"/>
    <property type="match status" value="2"/>
</dbReference>
<dbReference type="CDD" id="cd19535">
    <property type="entry name" value="Cyc_NRPS"/>
    <property type="match status" value="1"/>
</dbReference>
<dbReference type="InterPro" id="IPR001242">
    <property type="entry name" value="Condensation_dom"/>
</dbReference>
<evidence type="ECO:0000313" key="9">
    <source>
        <dbReference type="Proteomes" id="UP001185012"/>
    </source>
</evidence>
<dbReference type="Pfam" id="PF00550">
    <property type="entry name" value="PP-binding"/>
    <property type="match status" value="2"/>
</dbReference>
<comment type="caution">
    <text evidence="8">The sequence shown here is derived from an EMBL/GenBank/DDBJ whole genome shotgun (WGS) entry which is preliminary data.</text>
</comment>
<name>A0ABU1IH25_9BACL</name>
<dbReference type="InterPro" id="IPR025110">
    <property type="entry name" value="AMP-bd_C"/>
</dbReference>
<evidence type="ECO:0000256" key="6">
    <source>
        <dbReference type="ARBA" id="ARBA00023194"/>
    </source>
</evidence>
<gene>
    <name evidence="8" type="ORF">JOE21_000066</name>
</gene>
<evidence type="ECO:0000313" key="8">
    <source>
        <dbReference type="EMBL" id="MDR6224078.1"/>
    </source>
</evidence>
<dbReference type="Gene3D" id="3.40.50.12780">
    <property type="entry name" value="N-terminal domain of ligase-like"/>
    <property type="match status" value="1"/>
</dbReference>
<dbReference type="InterPro" id="IPR045851">
    <property type="entry name" value="AMP-bd_C_sf"/>
</dbReference>
<evidence type="ECO:0000259" key="7">
    <source>
        <dbReference type="PROSITE" id="PS50075"/>
    </source>
</evidence>
<keyword evidence="5" id="KW-0436">Ligase</keyword>
<evidence type="ECO:0000256" key="3">
    <source>
        <dbReference type="ARBA" id="ARBA00022450"/>
    </source>
</evidence>
<dbReference type="Gene3D" id="3.30.300.30">
    <property type="match status" value="2"/>
</dbReference>
<dbReference type="PROSITE" id="PS00455">
    <property type="entry name" value="AMP_BINDING"/>
    <property type="match status" value="2"/>
</dbReference>
<keyword evidence="4" id="KW-0597">Phosphoprotein</keyword>
<dbReference type="RefSeq" id="WP_309860849.1">
    <property type="nucleotide sequence ID" value="NZ_JAVDQG010000001.1"/>
</dbReference>
<dbReference type="InterPro" id="IPR009081">
    <property type="entry name" value="PP-bd_ACP"/>
</dbReference>
<keyword evidence="9" id="KW-1185">Reference proteome</keyword>
<dbReference type="PRINTS" id="PR00154">
    <property type="entry name" value="AMPBINDING"/>
</dbReference>
<dbReference type="Gene3D" id="3.40.50.980">
    <property type="match status" value="2"/>
</dbReference>
<dbReference type="InterPro" id="IPR023213">
    <property type="entry name" value="CAT-like_dom_sf"/>
</dbReference>
<dbReference type="InterPro" id="IPR036736">
    <property type="entry name" value="ACP-like_sf"/>
</dbReference>
<dbReference type="SUPFAM" id="SSF56801">
    <property type="entry name" value="Acetyl-CoA synthetase-like"/>
    <property type="match status" value="2"/>
</dbReference>
<dbReference type="NCBIfam" id="TIGR01733">
    <property type="entry name" value="AA-adenyl-dom"/>
    <property type="match status" value="2"/>
</dbReference>
<dbReference type="Gene3D" id="3.30.559.10">
    <property type="entry name" value="Chloramphenicol acetyltransferase-like domain"/>
    <property type="match status" value="2"/>
</dbReference>
<dbReference type="InterPro" id="IPR010071">
    <property type="entry name" value="AA_adenyl_dom"/>
</dbReference>
<dbReference type="Pfam" id="PF00668">
    <property type="entry name" value="Condensation"/>
    <property type="match status" value="2"/>
</dbReference>
<dbReference type="InterPro" id="IPR042099">
    <property type="entry name" value="ANL_N_sf"/>
</dbReference>
<dbReference type="Gene3D" id="1.10.1200.10">
    <property type="entry name" value="ACP-like"/>
    <property type="match status" value="2"/>
</dbReference>
<evidence type="ECO:0000256" key="4">
    <source>
        <dbReference type="ARBA" id="ARBA00022553"/>
    </source>
</evidence>
<dbReference type="SUPFAM" id="SSF47336">
    <property type="entry name" value="ACP-like"/>
    <property type="match status" value="2"/>
</dbReference>
<dbReference type="PROSITE" id="PS00012">
    <property type="entry name" value="PHOSPHOPANTETHEINE"/>
    <property type="match status" value="1"/>
</dbReference>
<dbReference type="EMBL" id="JAVDQG010000001">
    <property type="protein sequence ID" value="MDR6224078.1"/>
    <property type="molecule type" value="Genomic_DNA"/>
</dbReference>
<proteinExistence type="inferred from homology"/>
<keyword evidence="6" id="KW-0045">Antibiotic biosynthesis</keyword>
<dbReference type="PANTHER" id="PTHR45527:SF1">
    <property type="entry name" value="FATTY ACID SYNTHASE"/>
    <property type="match status" value="1"/>
</dbReference>
<comment type="cofactor">
    <cofactor evidence="1">
        <name>pantetheine 4'-phosphate</name>
        <dbReference type="ChEBI" id="CHEBI:47942"/>
    </cofactor>
</comment>
<sequence>MVHPYPLTAAQKRMWYTESIFPHTSVSNIVVRTKVANVDLELMEKAIQILVSQHEMLRVRLVAQDGREPAQYISDESSVELKVVDLSDRDQEQLEGWFQEEAKVPLGFYESSLYDFVAVKWKEETFLLIKCHHMIMDGISVNLLGQKMKAIYERLKRGLPIDPPAPYGLAHYIESEAAYRKSKRFLKDQQFWHEEFERIPSYLAMRVNPLYTTSIAANRRTFVIPSDLKQRMERFCQKHQTSMYTLFMSAMFIYFSRIYNEKEMVLGTYVGNRKREERDALGMFVSTVPFRMEISDDLPVLEWLRMVNRKQMRIFRHQKYPYNQLVQELQHQGRDVKQLFTVGAEYQEITEDGDVLFNGYDFYEINVHIKNWMKMDQLELHVDFRKELFQEDEIEQLVQRLVTLIQDMVQSPDKPIAHLEICTESERQKQLVEWIDTEADFPKDQTIHGRFADQAVQTPHHTAVVYKEEKLTYQELHERSNSVARVLLQQGVKPGDRVGLVMEKSHDFIVGMLAILKSGGAYVPIDPEYPVARIRYLLEDSRAEIIVSQTSVIARLNQSGEGSRKWLNIQRMDQTEFDGSHLTSEHQPTDLAYVIYTSGTTGQPKGVMVEHRSVMNLVTDSRQRLGIQPGDRIGQFASISFDASVWEVYVGLLTGASLYLIPKETIEEPARFESYVKEHELTVLSLSATYLNQLDPTNMTALPHLRHVLAIGSASSPNLAKRWKEKYVNAYGPAEAAVYTTMWQGEGAIDSLPYAPIGKPIRNANVYIVNPNQKLQPIGIPGELCIGGVGLARGYLGKPALTAEKFVPNPFAKGQRMYRTGDLARYLPDGNIEFLGRMDHQVKVRGYRIEPGEIESALLEHPKVKEATVRDWKDDQGEADLCGYVVLEESVSSSQVKTYLSQKLPPYMIPSFVLEIDQIPLTPNGKVDRDALPKPDGAKLEAEYIPPVTEMEKTLVRLWEQVLGTKNVGVTHSFFELGGNSIKAIQLVNLLRQERIHVEVRDLFRYPTISELCLHGKERKSDALLLPAVVEDKKNLHQPFPLTEIQLAYLLGRNSHFELGGVATHSYLEWETSLDMERLNQGLQQVIKRHPMLRAVVLPNGTQQILSEELTYTIEVEDLTGLSLDEQEERLQMERARMSHQVFPPDKWPLFELKAFRVDDATHWLCCSFDVLVMDGASLRIFWKEWMHVYHQPERSLPSLQLTFRDYMSAYQQIQHSPIYEKAKAYWLSKRDHFPSAPALRIQTHTDEVVEPRFKCLHQTISGDKWTKIKQWAQTHRVTPSALLCTAYGEILAHWSNQRRLAINSTVFNRYPVHPEVEQIVGDFTSLILLDLDLPSDQPFIDKVRQTQGTMMEGLEHRYYDGVRFLRDLIQVGQMETRALMPIIFTSLLLDDDGFNWTDIGSLRYITAQTPQVYLDVVVTEQNGELVMMWNYVEQLFDEDMIRTMLDQYAAMLEQLAEKKEPAPLQLTSSEQALLTQYNQTEEKLPITTLHQLFVEQAKHTPDQTAVVLGQQRITYQELDRCSNQVAHHLRERGFGVGDRIGVLADRKLETIINLLGVVKAGAAYVPLDPDHPKERRDYVLHHSRCQTVITPDWYQEQALHDAPADEGISGATPEDVAYVIYTSGSTGKPKGVVVSHGAAANTIQDINRKFGVNAQDRVIGISSICFDLSVYDIFGTLSAGATLVMVKDQRDVRRLVETVEQYEITIWNSVPVILDLALQSVDSLFDNQSLRLTLLSGDWIPLALPEKVNQHFPHADVISLGGATEASIWSIYYPIEEVSPKWKSIPYGRPLANQQYYVLNDQLKPCPIGVEGELYIGGCGLAAGYLFDEEKTRQAFIQHPTLGRLYRTGDYGVLHRSGYIEFLGRKDHQVKIQGYRVELEEISNTLLTQESITQAVVIDRTEEGRKVLCAYFAAEEKIDGSRMRDWLARLLPSYMVPAYFVQVEQLPLNPNGKIDRNALPEPAGFSQPQTDYVGPRSEAEATLVSVWERVLKVNPIGIQDDFFARGGDSIKAIQIIQLLAEEELALSLNDFFQALTIQKMAPYLEEITSAAPVNRLEKNDSVHHQHLSEEEFAYIQGMFEDE</sequence>
<evidence type="ECO:0000256" key="5">
    <source>
        <dbReference type="ARBA" id="ARBA00022598"/>
    </source>
</evidence>
<dbReference type="CDD" id="cd12114">
    <property type="entry name" value="A_NRPS_TlmIV_like"/>
    <property type="match status" value="1"/>
</dbReference>
<reference evidence="8 9" key="1">
    <citation type="submission" date="2023-07" db="EMBL/GenBank/DDBJ databases">
        <title>Genomic Encyclopedia of Type Strains, Phase IV (KMG-IV): sequencing the most valuable type-strain genomes for metagenomic binning, comparative biology and taxonomic classification.</title>
        <authorList>
            <person name="Goeker M."/>
        </authorList>
    </citation>
    <scope>NUCLEOTIDE SEQUENCE [LARGE SCALE GENOMIC DNA]</scope>
    <source>
        <strain evidence="8 9">DSM 45903</strain>
    </source>
</reference>
<dbReference type="Gene3D" id="3.30.559.30">
    <property type="entry name" value="Nonribosomal peptide synthetase, condensation domain"/>
    <property type="match status" value="2"/>
</dbReference>
<dbReference type="NCBIfam" id="NF003417">
    <property type="entry name" value="PRK04813.1"/>
    <property type="match status" value="2"/>
</dbReference>
<feature type="domain" description="Carrier" evidence="7">
    <location>
        <begin position="1975"/>
        <end position="2049"/>
    </location>
</feature>
<dbReference type="Proteomes" id="UP001185012">
    <property type="component" value="Unassembled WGS sequence"/>
</dbReference>
<dbReference type="InterPro" id="IPR020806">
    <property type="entry name" value="PKS_PP-bd"/>
</dbReference>
<dbReference type="InterPro" id="IPR020459">
    <property type="entry name" value="AMP-binding"/>
</dbReference>
<dbReference type="PROSITE" id="PS50075">
    <property type="entry name" value="CARRIER"/>
    <property type="match status" value="2"/>
</dbReference>
<dbReference type="InterPro" id="IPR006162">
    <property type="entry name" value="Ppantetheine_attach_site"/>
</dbReference>
<dbReference type="PANTHER" id="PTHR45527">
    <property type="entry name" value="NONRIBOSOMAL PEPTIDE SYNTHETASE"/>
    <property type="match status" value="1"/>
</dbReference>
<evidence type="ECO:0000256" key="1">
    <source>
        <dbReference type="ARBA" id="ARBA00001957"/>
    </source>
</evidence>
<dbReference type="InterPro" id="IPR020845">
    <property type="entry name" value="AMP-binding_CS"/>
</dbReference>
<accession>A0ABU1IH25</accession>
<organism evidence="8 9">
    <name type="scientific">Desmospora profundinema</name>
    <dbReference type="NCBI Taxonomy" id="1571184"/>
    <lineage>
        <taxon>Bacteria</taxon>
        <taxon>Bacillati</taxon>
        <taxon>Bacillota</taxon>
        <taxon>Bacilli</taxon>
        <taxon>Bacillales</taxon>
        <taxon>Thermoactinomycetaceae</taxon>
        <taxon>Desmospora</taxon>
    </lineage>
</organism>
<dbReference type="InterPro" id="IPR000873">
    <property type="entry name" value="AMP-dep_synth/lig_dom"/>
</dbReference>
<evidence type="ECO:0000256" key="2">
    <source>
        <dbReference type="ARBA" id="ARBA00006432"/>
    </source>
</evidence>
<dbReference type="Gene3D" id="2.30.38.10">
    <property type="entry name" value="Luciferase, Domain 3"/>
    <property type="match status" value="1"/>
</dbReference>
<dbReference type="Pfam" id="PF13193">
    <property type="entry name" value="AMP-binding_C"/>
    <property type="match status" value="2"/>
</dbReference>
<dbReference type="SUPFAM" id="SSF52777">
    <property type="entry name" value="CoA-dependent acyltransferases"/>
    <property type="match status" value="4"/>
</dbReference>
<protein>
    <submittedName>
        <fullName evidence="8">Amino acid adenylation domain-containing protein</fullName>
    </submittedName>
</protein>